<evidence type="ECO:0000313" key="4">
    <source>
        <dbReference type="Proteomes" id="UP001595765"/>
    </source>
</evidence>
<dbReference type="InterPro" id="IPR019734">
    <property type="entry name" value="TPR_rpt"/>
</dbReference>
<dbReference type="EMBL" id="JBHSBB010000022">
    <property type="protein sequence ID" value="MFC4035191.1"/>
    <property type="molecule type" value="Genomic_DNA"/>
</dbReference>
<dbReference type="InterPro" id="IPR011990">
    <property type="entry name" value="TPR-like_helical_dom_sf"/>
</dbReference>
<dbReference type="PANTHER" id="PTHR46082">
    <property type="entry name" value="ATP/GTP-BINDING PROTEIN-RELATED"/>
    <property type="match status" value="1"/>
</dbReference>
<dbReference type="InterPro" id="IPR056681">
    <property type="entry name" value="DUF7779"/>
</dbReference>
<comment type="caution">
    <text evidence="3">The sequence shown here is derived from an EMBL/GenBank/DDBJ whole genome shotgun (WGS) entry which is preliminary data.</text>
</comment>
<organism evidence="3 4">
    <name type="scientific">Streptomyces polygonati</name>
    <dbReference type="NCBI Taxonomy" id="1617087"/>
    <lineage>
        <taxon>Bacteria</taxon>
        <taxon>Bacillati</taxon>
        <taxon>Actinomycetota</taxon>
        <taxon>Actinomycetes</taxon>
        <taxon>Kitasatosporales</taxon>
        <taxon>Streptomycetaceae</taxon>
        <taxon>Streptomyces</taxon>
    </lineage>
</organism>
<dbReference type="Gene3D" id="3.40.50.300">
    <property type="entry name" value="P-loop containing nucleotide triphosphate hydrolases"/>
    <property type="match status" value="1"/>
</dbReference>
<reference evidence="4" key="1">
    <citation type="journal article" date="2019" name="Int. J. Syst. Evol. Microbiol.">
        <title>The Global Catalogue of Microorganisms (GCM) 10K type strain sequencing project: providing services to taxonomists for standard genome sequencing and annotation.</title>
        <authorList>
            <consortium name="The Broad Institute Genomics Platform"/>
            <consortium name="The Broad Institute Genome Sequencing Center for Infectious Disease"/>
            <person name="Wu L."/>
            <person name="Ma J."/>
        </authorList>
    </citation>
    <scope>NUCLEOTIDE SEQUENCE [LARGE SCALE GENOMIC DNA]</scope>
    <source>
        <strain evidence="4">CGMCC 4.7237</strain>
    </source>
</reference>
<dbReference type="Pfam" id="PF25000">
    <property type="entry name" value="DUF7779"/>
    <property type="match status" value="1"/>
</dbReference>
<accession>A0ABV8HZA4</accession>
<dbReference type="Pfam" id="PF00931">
    <property type="entry name" value="NB-ARC"/>
    <property type="match status" value="1"/>
</dbReference>
<dbReference type="SUPFAM" id="SSF52540">
    <property type="entry name" value="P-loop containing nucleoside triphosphate hydrolases"/>
    <property type="match status" value="1"/>
</dbReference>
<dbReference type="InterPro" id="IPR053137">
    <property type="entry name" value="NLR-like"/>
</dbReference>
<proteinExistence type="predicted"/>
<feature type="domain" description="DUF7779" evidence="2">
    <location>
        <begin position="304"/>
        <end position="388"/>
    </location>
</feature>
<dbReference type="Proteomes" id="UP001595765">
    <property type="component" value="Unassembled WGS sequence"/>
</dbReference>
<dbReference type="RefSeq" id="WP_386434730.1">
    <property type="nucleotide sequence ID" value="NZ_JBHSBB010000022.1"/>
</dbReference>
<gene>
    <name evidence="3" type="ORF">ACFO3J_27520</name>
</gene>
<dbReference type="PANTHER" id="PTHR46082:SF6">
    <property type="entry name" value="AAA+ ATPASE DOMAIN-CONTAINING PROTEIN-RELATED"/>
    <property type="match status" value="1"/>
</dbReference>
<evidence type="ECO:0000259" key="2">
    <source>
        <dbReference type="Pfam" id="PF25000"/>
    </source>
</evidence>
<dbReference type="InterPro" id="IPR002182">
    <property type="entry name" value="NB-ARC"/>
</dbReference>
<dbReference type="SUPFAM" id="SSF48452">
    <property type="entry name" value="TPR-like"/>
    <property type="match status" value="1"/>
</dbReference>
<keyword evidence="4" id="KW-1185">Reference proteome</keyword>
<evidence type="ECO:0000259" key="1">
    <source>
        <dbReference type="Pfam" id="PF00931"/>
    </source>
</evidence>
<dbReference type="Pfam" id="PF13424">
    <property type="entry name" value="TPR_12"/>
    <property type="match status" value="1"/>
</dbReference>
<evidence type="ECO:0000313" key="3">
    <source>
        <dbReference type="EMBL" id="MFC4035191.1"/>
    </source>
</evidence>
<name>A0ABV8HZA4_9ACTN</name>
<dbReference type="Pfam" id="PF13174">
    <property type="entry name" value="TPR_6"/>
    <property type="match status" value="1"/>
</dbReference>
<dbReference type="PRINTS" id="PR00364">
    <property type="entry name" value="DISEASERSIST"/>
</dbReference>
<dbReference type="Gene3D" id="1.25.40.10">
    <property type="entry name" value="Tetratricopeptide repeat domain"/>
    <property type="match status" value="1"/>
</dbReference>
<feature type="domain" description="NB-ARC" evidence="1">
    <location>
        <begin position="71"/>
        <end position="189"/>
    </location>
</feature>
<sequence length="587" mass="62435">MDATFNGSSQGQYGDGNIQYNFADVPRSYAAWPHQVGVIPPRAGCFQDRAEAARLRSAVDGGGTAVLGQVLTGMGGVGKTQLAAEYARSALAAGDIDVLVWISASNRTATASGYAQAGVEVLGADPGDPDRAAARFLAWLEPRPQERPCRWLVVLDDVADPADLDGLWPPASPHGRTLVTTRRRDAALTGHGRRLITVGEFTPGEAVEYLTAALAVHARTEPDEQLAALAAELGHLPLALSQAAAYLVDAGIGCAAYRKLLADRARTLADASPDALPDGQTHTMAAAWALSVDQADRLRPTGLARPMLELATFLDPNGIPATVLTSEPALAHLSAARTAEVTAEEATGALRALHRLSLIDHDPDAPSPSVRTHALIQRTTRETLAADQYGRLARTAGDALLAAWPDIERDTALARTLRANATALTTLAEDALHQPDAHSVLYRLGKSLGESGQVSAACDYFQYLVDTTHSHLGDDHLDTLLARSYLASWRGEAGDAAGAVATYTELLAHRERLLGPDHRDTLTTRNNLASWRGEAGDAAGAATAFAELLTDRERILGPDHPNTVRTRNNLAYWREQMADNPAVPEQP</sequence>
<dbReference type="InterPro" id="IPR027417">
    <property type="entry name" value="P-loop_NTPase"/>
</dbReference>
<protein>
    <submittedName>
        <fullName evidence="3">Tetratricopeptide repeat protein</fullName>
    </submittedName>
</protein>